<organism evidence="1 2">
    <name type="scientific">[Ruminococcus] lactaris ATCC 29176</name>
    <dbReference type="NCBI Taxonomy" id="471875"/>
    <lineage>
        <taxon>Bacteria</taxon>
        <taxon>Bacillati</taxon>
        <taxon>Bacillota</taxon>
        <taxon>Clostridia</taxon>
        <taxon>Lachnospirales</taxon>
        <taxon>Lachnospiraceae</taxon>
        <taxon>Mediterraneibacter</taxon>
    </lineage>
</organism>
<proteinExistence type="predicted"/>
<sequence>MSIKVGRKHHDMRIAGRIVGVRSTKQSVGIIVGGLFDPQHHIIKNIITRRILLQWT</sequence>
<reference evidence="1 2" key="1">
    <citation type="submission" date="2008-08" db="EMBL/GenBank/DDBJ databases">
        <title>Draft genome sequence of Ruminococcus lactaris ATCC 29176.</title>
        <authorList>
            <person name="Sudarsanam P."/>
            <person name="Ley R."/>
            <person name="Guruge J."/>
            <person name="Turnbaugh P.J."/>
            <person name="Mahowald M."/>
            <person name="Liep D."/>
            <person name="Gordon J."/>
        </authorList>
    </citation>
    <scope>NUCLEOTIDE SEQUENCE [LARGE SCALE GENOMIC DNA]</scope>
    <source>
        <strain evidence="1 2">ATCC 29176</strain>
    </source>
</reference>
<gene>
    <name evidence="1" type="ORF">RUMLAC_02325</name>
</gene>
<dbReference type="EMBL" id="ABOU02000049">
    <property type="protein sequence ID" value="EDY31893.1"/>
    <property type="molecule type" value="Genomic_DNA"/>
</dbReference>
<evidence type="ECO:0000313" key="1">
    <source>
        <dbReference type="EMBL" id="EDY31893.1"/>
    </source>
</evidence>
<keyword evidence="2" id="KW-1185">Reference proteome</keyword>
<dbReference type="Proteomes" id="UP000003254">
    <property type="component" value="Unassembled WGS sequence"/>
</dbReference>
<dbReference type="AlphaFoldDB" id="B5CS67"/>
<name>B5CS67_9FIRM</name>
<accession>B5CS67</accession>
<comment type="caution">
    <text evidence="1">The sequence shown here is derived from an EMBL/GenBank/DDBJ whole genome shotgun (WGS) entry which is preliminary data.</text>
</comment>
<reference evidence="1 2" key="2">
    <citation type="submission" date="2008-08" db="EMBL/GenBank/DDBJ databases">
        <authorList>
            <person name="Fulton L."/>
            <person name="Clifton S."/>
            <person name="Fulton B."/>
            <person name="Xu J."/>
            <person name="Minx P."/>
            <person name="Pepin K.H."/>
            <person name="Johnson M."/>
            <person name="Bhonagiri V."/>
            <person name="Nash W.E."/>
            <person name="Mardis E.R."/>
            <person name="Wilson R.K."/>
        </authorList>
    </citation>
    <scope>NUCLEOTIDE SEQUENCE [LARGE SCALE GENOMIC DNA]</scope>
    <source>
        <strain evidence="1 2">ATCC 29176</strain>
    </source>
</reference>
<dbReference type="HOGENOM" id="CLU_3011594_0_0_9"/>
<evidence type="ECO:0000313" key="2">
    <source>
        <dbReference type="Proteomes" id="UP000003254"/>
    </source>
</evidence>
<protein>
    <submittedName>
        <fullName evidence="1">Uncharacterized protein</fullName>
    </submittedName>
</protein>